<accession>A0AAV7UBU5</accession>
<proteinExistence type="inferred from homology"/>
<evidence type="ECO:0000256" key="8">
    <source>
        <dbReference type="PIRSR" id="PIRSR018001-3"/>
    </source>
</evidence>
<dbReference type="InterPro" id="IPR055438">
    <property type="entry name" value="AstE_AspA_cat"/>
</dbReference>
<dbReference type="EMBL" id="JANPWB010000005">
    <property type="protein sequence ID" value="KAJ1185925.1"/>
    <property type="molecule type" value="Genomic_DNA"/>
</dbReference>
<sequence length="267" mass="30092">MADSRAGPVGRVAIFGGTHGNELSGVCLVKHWLANGGELHRDGVEVTPFITNPRAVQKRTRYVDCDLNRAFSADCLSRVETEDTSYEVVRAQEINRLFGPKGTNEAYDLIFDLHNTTSNMGGTLVMENSEDDFVIQMCHYIKKALAPGSCPVLLIDHPILKYATTRSVAKHPLGVEVGPQPNGVVRADILDKMRTIIKHALDFVKLFNEGREFPPCEIEVYRISEKIYYPRNEDGEITAIIHQHVQVYRDYLACNMYDCLVEMFRCL</sequence>
<evidence type="ECO:0000256" key="6">
    <source>
        <dbReference type="ARBA" id="ARBA00022833"/>
    </source>
</evidence>
<feature type="binding site" evidence="8">
    <location>
        <position position="22"/>
    </location>
    <ligand>
        <name>Zn(2+)</name>
        <dbReference type="ChEBI" id="CHEBI:29105"/>
    </ligand>
</feature>
<evidence type="ECO:0000256" key="3">
    <source>
        <dbReference type="ARBA" id="ARBA00022490"/>
    </source>
</evidence>
<dbReference type="AlphaFoldDB" id="A0AAV7UBU5"/>
<keyword evidence="11" id="KW-1185">Reference proteome</keyword>
<dbReference type="Proteomes" id="UP001066276">
    <property type="component" value="Chromosome 3_1"/>
</dbReference>
<dbReference type="InterPro" id="IPR016708">
    <property type="entry name" value="Aspartoacylase"/>
</dbReference>
<comment type="cofactor">
    <cofactor evidence="8">
        <name>Zn(2+)</name>
        <dbReference type="ChEBI" id="CHEBI:29105"/>
    </cofactor>
    <text evidence="8">Binds 1 zinc ion per subunit.</text>
</comment>
<comment type="similarity">
    <text evidence="2">Belongs to the AspA/AstE family. Aspartoacylase subfamily.</text>
</comment>
<keyword evidence="4 8" id="KW-0479">Metal-binding</keyword>
<protein>
    <recommendedName>
        <fullName evidence="9">Succinylglutamate desuccinylase/Aspartoacylase catalytic domain-containing protein</fullName>
    </recommendedName>
</protein>
<comment type="caution">
    <text evidence="10">The sequence shown here is derived from an EMBL/GenBank/DDBJ whole genome shotgun (WGS) entry which is preliminary data.</text>
</comment>
<reference evidence="10" key="1">
    <citation type="journal article" date="2022" name="bioRxiv">
        <title>Sequencing and chromosome-scale assembly of the giantPleurodeles waltlgenome.</title>
        <authorList>
            <person name="Brown T."/>
            <person name="Elewa A."/>
            <person name="Iarovenko S."/>
            <person name="Subramanian E."/>
            <person name="Araus A.J."/>
            <person name="Petzold A."/>
            <person name="Susuki M."/>
            <person name="Suzuki K.-i.T."/>
            <person name="Hayashi T."/>
            <person name="Toyoda A."/>
            <person name="Oliveira C."/>
            <person name="Osipova E."/>
            <person name="Leigh N.D."/>
            <person name="Simon A."/>
            <person name="Yun M.H."/>
        </authorList>
    </citation>
    <scope>NUCLEOTIDE SEQUENCE</scope>
    <source>
        <strain evidence="10">20211129_DDA</strain>
        <tissue evidence="10">Liver</tissue>
    </source>
</reference>
<dbReference type="PIRSF" id="PIRSF018001">
    <property type="entry name" value="Aspartoacylase"/>
    <property type="match status" value="1"/>
</dbReference>
<dbReference type="FunFam" id="3.40.630.10:FF:000025">
    <property type="entry name" value="aspartoacylase"/>
    <property type="match status" value="1"/>
</dbReference>
<evidence type="ECO:0000313" key="11">
    <source>
        <dbReference type="Proteomes" id="UP001066276"/>
    </source>
</evidence>
<evidence type="ECO:0000259" key="9">
    <source>
        <dbReference type="Pfam" id="PF24827"/>
    </source>
</evidence>
<dbReference type="CDD" id="cd06909">
    <property type="entry name" value="M14_ASPA"/>
    <property type="match status" value="1"/>
</dbReference>
<evidence type="ECO:0000256" key="7">
    <source>
        <dbReference type="PIRSR" id="PIRSR018001-1"/>
    </source>
</evidence>
<gene>
    <name evidence="10" type="ORF">NDU88_002711</name>
</gene>
<dbReference type="GO" id="GO:0016811">
    <property type="term" value="F:hydrolase activity, acting on carbon-nitrogen (but not peptide) bonds, in linear amides"/>
    <property type="evidence" value="ECO:0007669"/>
    <property type="project" value="InterPro"/>
</dbReference>
<dbReference type="Gene3D" id="3.40.630.10">
    <property type="entry name" value="Zn peptidases"/>
    <property type="match status" value="1"/>
</dbReference>
<evidence type="ECO:0000313" key="10">
    <source>
        <dbReference type="EMBL" id="KAJ1185925.1"/>
    </source>
</evidence>
<dbReference type="GO" id="GO:0005829">
    <property type="term" value="C:cytosol"/>
    <property type="evidence" value="ECO:0007669"/>
    <property type="project" value="TreeGrafter"/>
</dbReference>
<dbReference type="PANTHER" id="PTHR15162:SF9">
    <property type="entry name" value="ASPARTOACYLASE"/>
    <property type="match status" value="1"/>
</dbReference>
<dbReference type="GO" id="GO:0046872">
    <property type="term" value="F:metal ion binding"/>
    <property type="evidence" value="ECO:0007669"/>
    <property type="project" value="UniProtKB-KW"/>
</dbReference>
<dbReference type="InterPro" id="IPR050178">
    <property type="entry name" value="AspA/AstE_fam"/>
</dbReference>
<dbReference type="Gene3D" id="2.20.25.160">
    <property type="match status" value="1"/>
</dbReference>
<evidence type="ECO:0000256" key="5">
    <source>
        <dbReference type="ARBA" id="ARBA00022801"/>
    </source>
</evidence>
<evidence type="ECO:0000256" key="2">
    <source>
        <dbReference type="ARBA" id="ARBA00006173"/>
    </source>
</evidence>
<keyword evidence="5" id="KW-0378">Hydrolase</keyword>
<feature type="binding site" evidence="8">
    <location>
        <position position="114"/>
    </location>
    <ligand>
        <name>Zn(2+)</name>
        <dbReference type="ChEBI" id="CHEBI:29105"/>
    </ligand>
</feature>
<feature type="active site" description="Proton donor/acceptor" evidence="7">
    <location>
        <position position="176"/>
    </location>
</feature>
<evidence type="ECO:0000256" key="1">
    <source>
        <dbReference type="ARBA" id="ARBA00004496"/>
    </source>
</evidence>
<comment type="subcellular location">
    <subcellularLocation>
        <location evidence="1">Cytoplasm</location>
    </subcellularLocation>
</comment>
<organism evidence="10 11">
    <name type="scientific">Pleurodeles waltl</name>
    <name type="common">Iberian ribbed newt</name>
    <dbReference type="NCBI Taxonomy" id="8319"/>
    <lineage>
        <taxon>Eukaryota</taxon>
        <taxon>Metazoa</taxon>
        <taxon>Chordata</taxon>
        <taxon>Craniata</taxon>
        <taxon>Vertebrata</taxon>
        <taxon>Euteleostomi</taxon>
        <taxon>Amphibia</taxon>
        <taxon>Batrachia</taxon>
        <taxon>Caudata</taxon>
        <taxon>Salamandroidea</taxon>
        <taxon>Salamandridae</taxon>
        <taxon>Pleurodelinae</taxon>
        <taxon>Pleurodeles</taxon>
    </lineage>
</organism>
<dbReference type="SUPFAM" id="SSF53187">
    <property type="entry name" value="Zn-dependent exopeptidases"/>
    <property type="match status" value="1"/>
</dbReference>
<dbReference type="Pfam" id="PF24827">
    <property type="entry name" value="AstE_AspA_cat"/>
    <property type="match status" value="1"/>
</dbReference>
<feature type="domain" description="Succinylglutamate desuccinylase/Aspartoacylase catalytic" evidence="9">
    <location>
        <begin position="10"/>
        <end position="203"/>
    </location>
</feature>
<name>A0AAV7UBU5_PLEWA</name>
<keyword evidence="3" id="KW-0963">Cytoplasm</keyword>
<keyword evidence="6 8" id="KW-0862">Zinc</keyword>
<evidence type="ECO:0000256" key="4">
    <source>
        <dbReference type="ARBA" id="ARBA00022723"/>
    </source>
</evidence>
<dbReference type="GO" id="GO:0016788">
    <property type="term" value="F:hydrolase activity, acting on ester bonds"/>
    <property type="evidence" value="ECO:0007669"/>
    <property type="project" value="InterPro"/>
</dbReference>
<feature type="binding site" evidence="8">
    <location>
        <position position="19"/>
    </location>
    <ligand>
        <name>Zn(2+)</name>
        <dbReference type="ChEBI" id="CHEBI:29105"/>
    </ligand>
</feature>
<dbReference type="NCBIfam" id="NF002601">
    <property type="entry name" value="PRK02259.1"/>
    <property type="match status" value="1"/>
</dbReference>
<dbReference type="PANTHER" id="PTHR15162">
    <property type="entry name" value="ASPARTOACYLASE"/>
    <property type="match status" value="1"/>
</dbReference>